<dbReference type="AlphaFoldDB" id="A0A2N3PM25"/>
<evidence type="ECO:0000256" key="2">
    <source>
        <dbReference type="RuleBase" id="RU363072"/>
    </source>
</evidence>
<dbReference type="PANTHER" id="PTHR37944">
    <property type="entry name" value="PORIN B"/>
    <property type="match status" value="1"/>
</dbReference>
<feature type="signal peptide" evidence="2">
    <location>
        <begin position="1"/>
        <end position="35"/>
    </location>
</feature>
<comment type="caution">
    <text evidence="3">The sequence shown here is derived from an EMBL/GenBank/DDBJ whole genome shotgun (WGS) entry which is preliminary data.</text>
</comment>
<dbReference type="InterPro" id="IPR038673">
    <property type="entry name" value="OprB_sf"/>
</dbReference>
<proteinExistence type="inferred from homology"/>
<dbReference type="GO" id="GO:0015288">
    <property type="term" value="F:porin activity"/>
    <property type="evidence" value="ECO:0007669"/>
    <property type="project" value="InterPro"/>
</dbReference>
<reference evidence="4" key="1">
    <citation type="submission" date="2017-12" db="EMBL/GenBank/DDBJ databases">
        <title>Draft genome sequence of Telmatospirillum siberiense 26-4b1T, an acidotolerant peatland alphaproteobacterium potentially involved in sulfur cycling.</title>
        <authorList>
            <person name="Hausmann B."/>
            <person name="Pjevac P."/>
            <person name="Schreck K."/>
            <person name="Herbold C.W."/>
            <person name="Daims H."/>
            <person name="Wagner M."/>
            <person name="Pester M."/>
            <person name="Loy A."/>
        </authorList>
    </citation>
    <scope>NUCLEOTIDE SEQUENCE [LARGE SCALE GENOMIC DNA]</scope>
    <source>
        <strain evidence="4">26-4b1</strain>
    </source>
</reference>
<dbReference type="GO" id="GO:0016020">
    <property type="term" value="C:membrane"/>
    <property type="evidence" value="ECO:0007669"/>
    <property type="project" value="InterPro"/>
</dbReference>
<keyword evidence="2" id="KW-0732">Signal</keyword>
<dbReference type="InterPro" id="IPR007049">
    <property type="entry name" value="Carb-sel_porin_OprB"/>
</dbReference>
<accession>A0A2N3PM25</accession>
<keyword evidence="4" id="KW-1185">Reference proteome</keyword>
<protein>
    <submittedName>
        <fullName evidence="3">Carbohydrate porin</fullName>
    </submittedName>
</protein>
<evidence type="ECO:0000256" key="1">
    <source>
        <dbReference type="ARBA" id="ARBA00008769"/>
    </source>
</evidence>
<feature type="chain" id="PRO_5014487889" evidence="2">
    <location>
        <begin position="36"/>
        <end position="476"/>
    </location>
</feature>
<organism evidence="3 4">
    <name type="scientific">Telmatospirillum siberiense</name>
    <dbReference type="NCBI Taxonomy" id="382514"/>
    <lineage>
        <taxon>Bacteria</taxon>
        <taxon>Pseudomonadati</taxon>
        <taxon>Pseudomonadota</taxon>
        <taxon>Alphaproteobacteria</taxon>
        <taxon>Rhodospirillales</taxon>
        <taxon>Rhodospirillaceae</taxon>
        <taxon>Telmatospirillum</taxon>
    </lineage>
</organism>
<comment type="similarity">
    <text evidence="1 2">Belongs to the OprB family.</text>
</comment>
<evidence type="ECO:0000313" key="4">
    <source>
        <dbReference type="Proteomes" id="UP000233293"/>
    </source>
</evidence>
<dbReference type="RefSeq" id="WP_101253710.1">
    <property type="nucleotide sequence ID" value="NZ_PIUM01000059.1"/>
</dbReference>
<dbReference type="Proteomes" id="UP000233293">
    <property type="component" value="Unassembled WGS sequence"/>
</dbReference>
<name>A0A2N3PM25_9PROT</name>
<dbReference type="OrthoDB" id="177316at2"/>
<dbReference type="Pfam" id="PF04966">
    <property type="entry name" value="OprB"/>
    <property type="match status" value="1"/>
</dbReference>
<dbReference type="InterPro" id="IPR052932">
    <property type="entry name" value="OprB_Porin"/>
</dbReference>
<sequence>MPMKMSATRKINRGPAGLLFAMSMVGVFAAAPAIAADGDNEAPADDLWSQDTLTGDWGGLRTRLVDSGVTIGLTEVSELLGNVSGGQRQGFDYMGRTELAVDLDLEKLLGWHGSLIHANGYQIHGRGLTGHNLGGNMLDPSNIEATRTTRLFDAYFQQALLDDTLSVRIGQIAADDEFLTSQYAANFINGTFGWAGIMAADLPSGGPAYPLATPGVRVKYAPNEQLSWQTALFNGDPAGSQAGNDNAQIRNRAGTTFSTNRDLFAITEAAYAFPADRQAGELPATVKLGGWYHSARFDDLRYDVDGDKIGATGADPRRNVNNYGLYGVIDKMLIAKPDTEDQGLSGFLRMAGAPDDRNLVSFYVDTGLNYKGLFEGRDSDIAGIAFSFAKVSDAASDRDKDYNRANPGATRPVRDYEAVIELTYQYAAAPWWIIQPDIQYIIHPAGYAASPTADTSLPASAMKDAFVLGARTTVKF</sequence>
<evidence type="ECO:0000313" key="3">
    <source>
        <dbReference type="EMBL" id="PKU21442.1"/>
    </source>
</evidence>
<dbReference type="EMBL" id="PIUM01000059">
    <property type="protein sequence ID" value="PKU21442.1"/>
    <property type="molecule type" value="Genomic_DNA"/>
</dbReference>
<dbReference type="PANTHER" id="PTHR37944:SF1">
    <property type="entry name" value="PORIN B"/>
    <property type="match status" value="1"/>
</dbReference>
<dbReference type="GO" id="GO:0008643">
    <property type="term" value="P:carbohydrate transport"/>
    <property type="evidence" value="ECO:0007669"/>
    <property type="project" value="InterPro"/>
</dbReference>
<gene>
    <name evidence="3" type="ORF">CWS72_26695</name>
</gene>
<dbReference type="Gene3D" id="2.40.160.180">
    <property type="entry name" value="Carbohydrate-selective porin OprB"/>
    <property type="match status" value="1"/>
</dbReference>